<protein>
    <submittedName>
        <fullName evidence="2">HDOD domain-containing protein</fullName>
    </submittedName>
</protein>
<dbReference type="PROSITE" id="PS51833">
    <property type="entry name" value="HDOD"/>
    <property type="match status" value="1"/>
</dbReference>
<dbReference type="Gene3D" id="1.10.3210.10">
    <property type="entry name" value="Hypothetical protein af1432"/>
    <property type="match status" value="1"/>
</dbReference>
<dbReference type="EMBL" id="JACXSS010000001">
    <property type="protein sequence ID" value="MBD9357826.1"/>
    <property type="molecule type" value="Genomic_DNA"/>
</dbReference>
<name>A0ABR9D3Z0_9GAMM</name>
<evidence type="ECO:0000313" key="2">
    <source>
        <dbReference type="EMBL" id="MBD9357826.1"/>
    </source>
</evidence>
<proteinExistence type="predicted"/>
<dbReference type="Pfam" id="PF08668">
    <property type="entry name" value="HDOD"/>
    <property type="match status" value="1"/>
</dbReference>
<sequence>MHTAAVVRTQAGLIEQTLEDIKGLMSLPEVYQRVRALIDDPNSDIDQFVEVVASDPNLTVAVLKVANSAFFGFAGKIDSLNRAVNMLGIGQLHDLVLATSAIASLQLPNDIMPLKTFWRFSLFSAVLTRLLASQLKIPKSERLFVIGLLYEIGHLVLYAKHPELAKRAIELSRNNQEMLHTAEQKLFGMHYGEIGAKLMAQWCLPAHFQDIVHYQPTPDLAPEQRRETALLHLVRACAEKYIFGHMSAIEQSVSADIWDILQLNSELLTDTVEKALKAATEMEKLMFN</sequence>
<feature type="domain" description="HDOD" evidence="1">
    <location>
        <begin position="24"/>
        <end position="218"/>
    </location>
</feature>
<reference evidence="2 3" key="1">
    <citation type="submission" date="2020-09" db="EMBL/GenBank/DDBJ databases">
        <title>Methylomonas albis sp. nov. and Methylomonas fluvii sp. nov.: Two cold-adapted methanotrophs from the River Elbe and an amended description of Methylovulum psychrotolerans strain Eb1.</title>
        <authorList>
            <person name="Bussmann I.K."/>
            <person name="Klings K.-W."/>
            <person name="Warnstedt J."/>
            <person name="Hoppert M."/>
            <person name="Saborowski A."/>
            <person name="Horn F."/>
            <person name="Liebner S."/>
        </authorList>
    </citation>
    <scope>NUCLEOTIDE SEQUENCE [LARGE SCALE GENOMIC DNA]</scope>
    <source>
        <strain evidence="2 3">EbA</strain>
    </source>
</reference>
<evidence type="ECO:0000313" key="3">
    <source>
        <dbReference type="Proteomes" id="UP000652176"/>
    </source>
</evidence>
<evidence type="ECO:0000259" key="1">
    <source>
        <dbReference type="PROSITE" id="PS51833"/>
    </source>
</evidence>
<dbReference type="InterPro" id="IPR052340">
    <property type="entry name" value="RNase_Y/CdgJ"/>
</dbReference>
<dbReference type="RefSeq" id="WP_192376079.1">
    <property type="nucleotide sequence ID" value="NZ_CAJHIV010000001.1"/>
</dbReference>
<dbReference type="InterPro" id="IPR013976">
    <property type="entry name" value="HDOD"/>
</dbReference>
<keyword evidence="3" id="KW-1185">Reference proteome</keyword>
<accession>A0ABR9D3Z0</accession>
<organism evidence="2 3">
    <name type="scientific">Methylomonas albis</name>
    <dbReference type="NCBI Taxonomy" id="1854563"/>
    <lineage>
        <taxon>Bacteria</taxon>
        <taxon>Pseudomonadati</taxon>
        <taxon>Pseudomonadota</taxon>
        <taxon>Gammaproteobacteria</taxon>
        <taxon>Methylococcales</taxon>
        <taxon>Methylococcaceae</taxon>
        <taxon>Methylomonas</taxon>
    </lineage>
</organism>
<dbReference type="SUPFAM" id="SSF109604">
    <property type="entry name" value="HD-domain/PDEase-like"/>
    <property type="match status" value="1"/>
</dbReference>
<dbReference type="PANTHER" id="PTHR33525:SF3">
    <property type="entry name" value="RIBONUCLEASE Y"/>
    <property type="match status" value="1"/>
</dbReference>
<dbReference type="Proteomes" id="UP000652176">
    <property type="component" value="Unassembled WGS sequence"/>
</dbReference>
<comment type="caution">
    <text evidence="2">The sequence shown here is derived from an EMBL/GenBank/DDBJ whole genome shotgun (WGS) entry which is preliminary data.</text>
</comment>
<gene>
    <name evidence="2" type="ORF">IE877_18460</name>
</gene>
<dbReference type="PANTHER" id="PTHR33525">
    <property type="match status" value="1"/>
</dbReference>